<keyword evidence="7" id="KW-1133">Transmembrane helix</keyword>
<evidence type="ECO:0000256" key="11">
    <source>
        <dbReference type="ARBA" id="ARBA00023180"/>
    </source>
</evidence>
<dbReference type="Gene3D" id="2.60.40.420">
    <property type="entry name" value="Cupredoxins - blue copper proteins"/>
    <property type="match status" value="1"/>
</dbReference>
<evidence type="ECO:0000256" key="8">
    <source>
        <dbReference type="ARBA" id="ARBA00023008"/>
    </source>
</evidence>
<keyword evidence="10" id="KW-1015">Disulfide bond</keyword>
<dbReference type="GO" id="GO:0009055">
    <property type="term" value="F:electron transfer activity"/>
    <property type="evidence" value="ECO:0007669"/>
    <property type="project" value="InterPro"/>
</dbReference>
<dbReference type="AlphaFoldDB" id="A0A811MDD7"/>
<accession>A0A811MDD7</accession>
<dbReference type="SUPFAM" id="SSF49503">
    <property type="entry name" value="Cupredoxins"/>
    <property type="match status" value="1"/>
</dbReference>
<gene>
    <name evidence="14" type="ORF">NCGR_LOCUS4607</name>
</gene>
<dbReference type="CDD" id="cd04216">
    <property type="entry name" value="Phytocyanin"/>
    <property type="match status" value="1"/>
</dbReference>
<dbReference type="FunFam" id="2.60.40.420:FF:000067">
    <property type="entry name" value="Cupredoxin superfamily protein"/>
    <property type="match status" value="1"/>
</dbReference>
<evidence type="ECO:0000313" key="15">
    <source>
        <dbReference type="Proteomes" id="UP000604825"/>
    </source>
</evidence>
<dbReference type="PANTHER" id="PTHR33021:SF346">
    <property type="entry name" value="OS03G0791300 PROTEIN"/>
    <property type="match status" value="1"/>
</dbReference>
<dbReference type="InterPro" id="IPR008972">
    <property type="entry name" value="Cupredoxin"/>
</dbReference>
<dbReference type="EMBL" id="CAJGYO010000001">
    <property type="protein sequence ID" value="CAD6206980.1"/>
    <property type="molecule type" value="Genomic_DNA"/>
</dbReference>
<evidence type="ECO:0000313" key="14">
    <source>
        <dbReference type="EMBL" id="CAD6206980.1"/>
    </source>
</evidence>
<feature type="signal peptide" evidence="12">
    <location>
        <begin position="1"/>
        <end position="27"/>
    </location>
</feature>
<name>A0A811MDD7_9POAL</name>
<comment type="subcellular location">
    <subcellularLocation>
        <location evidence="1">Membrane</location>
        <topology evidence="1">Single-pass type I membrane protein</topology>
    </subcellularLocation>
</comment>
<evidence type="ECO:0000256" key="12">
    <source>
        <dbReference type="SAM" id="SignalP"/>
    </source>
</evidence>
<dbReference type="Proteomes" id="UP000604825">
    <property type="component" value="Unassembled WGS sequence"/>
</dbReference>
<evidence type="ECO:0000259" key="13">
    <source>
        <dbReference type="PROSITE" id="PS51485"/>
    </source>
</evidence>
<keyword evidence="6" id="KW-0249">Electron transport</keyword>
<keyword evidence="3" id="KW-0812">Transmembrane</keyword>
<dbReference type="PROSITE" id="PS51485">
    <property type="entry name" value="PHYTOCYANIN"/>
    <property type="match status" value="1"/>
</dbReference>
<evidence type="ECO:0000256" key="9">
    <source>
        <dbReference type="ARBA" id="ARBA00023136"/>
    </source>
</evidence>
<evidence type="ECO:0000256" key="4">
    <source>
        <dbReference type="ARBA" id="ARBA00022723"/>
    </source>
</evidence>
<dbReference type="InterPro" id="IPR039391">
    <property type="entry name" value="Phytocyanin-like"/>
</dbReference>
<evidence type="ECO:0000256" key="3">
    <source>
        <dbReference type="ARBA" id="ARBA00022692"/>
    </source>
</evidence>
<evidence type="ECO:0000256" key="2">
    <source>
        <dbReference type="ARBA" id="ARBA00022448"/>
    </source>
</evidence>
<reference evidence="14" key="1">
    <citation type="submission" date="2020-10" db="EMBL/GenBank/DDBJ databases">
        <authorList>
            <person name="Han B."/>
            <person name="Lu T."/>
            <person name="Zhao Q."/>
            <person name="Huang X."/>
            <person name="Zhao Y."/>
        </authorList>
    </citation>
    <scope>NUCLEOTIDE SEQUENCE</scope>
</reference>
<keyword evidence="9" id="KW-0472">Membrane</keyword>
<sequence>MASRKTLLAAAAMALVATAALLQAAASKKTFTVGDDSGWDIGVDYEAWKSGKKFKVGDTLVFRPSNAGQDVVSVDEQSFHDCVSPDNAQVLSSGNPVAVVLGKSGHFFFICDAEGECESGMKLAINVR</sequence>
<keyword evidence="15" id="KW-1185">Reference proteome</keyword>
<comment type="caution">
    <text evidence="14">The sequence shown here is derived from an EMBL/GenBank/DDBJ whole genome shotgun (WGS) entry which is preliminary data.</text>
</comment>
<keyword evidence="8" id="KW-0186">Copper</keyword>
<evidence type="ECO:0000256" key="7">
    <source>
        <dbReference type="ARBA" id="ARBA00022989"/>
    </source>
</evidence>
<dbReference type="GO" id="GO:0009610">
    <property type="term" value="P:response to symbiotic fungus"/>
    <property type="evidence" value="ECO:0007669"/>
    <property type="project" value="UniProtKB-ARBA"/>
</dbReference>
<keyword evidence="11" id="KW-0325">Glycoprotein</keyword>
<keyword evidence="4" id="KW-0479">Metal-binding</keyword>
<feature type="domain" description="Phytocyanin" evidence="13">
    <location>
        <begin position="29"/>
        <end position="128"/>
    </location>
</feature>
<evidence type="ECO:0000256" key="1">
    <source>
        <dbReference type="ARBA" id="ARBA00004479"/>
    </source>
</evidence>
<evidence type="ECO:0000256" key="5">
    <source>
        <dbReference type="ARBA" id="ARBA00022729"/>
    </source>
</evidence>
<organism evidence="14 15">
    <name type="scientific">Miscanthus lutarioriparius</name>
    <dbReference type="NCBI Taxonomy" id="422564"/>
    <lineage>
        <taxon>Eukaryota</taxon>
        <taxon>Viridiplantae</taxon>
        <taxon>Streptophyta</taxon>
        <taxon>Embryophyta</taxon>
        <taxon>Tracheophyta</taxon>
        <taxon>Spermatophyta</taxon>
        <taxon>Magnoliopsida</taxon>
        <taxon>Liliopsida</taxon>
        <taxon>Poales</taxon>
        <taxon>Poaceae</taxon>
        <taxon>PACMAD clade</taxon>
        <taxon>Panicoideae</taxon>
        <taxon>Andropogonodae</taxon>
        <taxon>Andropogoneae</taxon>
        <taxon>Saccharinae</taxon>
        <taxon>Miscanthus</taxon>
    </lineage>
</organism>
<keyword evidence="2" id="KW-0813">Transport</keyword>
<feature type="chain" id="PRO_5032856968" description="Phytocyanin domain-containing protein" evidence="12">
    <location>
        <begin position="28"/>
        <end position="128"/>
    </location>
</feature>
<dbReference type="InterPro" id="IPR003245">
    <property type="entry name" value="Phytocyanin_dom"/>
</dbReference>
<dbReference type="OrthoDB" id="687943at2759"/>
<evidence type="ECO:0000256" key="6">
    <source>
        <dbReference type="ARBA" id="ARBA00022982"/>
    </source>
</evidence>
<proteinExistence type="predicted"/>
<dbReference type="GO" id="GO:0046872">
    <property type="term" value="F:metal ion binding"/>
    <property type="evidence" value="ECO:0007669"/>
    <property type="project" value="UniProtKB-KW"/>
</dbReference>
<protein>
    <recommendedName>
        <fullName evidence="13">Phytocyanin domain-containing protein</fullName>
    </recommendedName>
</protein>
<keyword evidence="5 12" id="KW-0732">Signal</keyword>
<dbReference type="GO" id="GO:0005886">
    <property type="term" value="C:plasma membrane"/>
    <property type="evidence" value="ECO:0007669"/>
    <property type="project" value="TreeGrafter"/>
</dbReference>
<evidence type="ECO:0000256" key="10">
    <source>
        <dbReference type="ARBA" id="ARBA00023157"/>
    </source>
</evidence>
<dbReference type="PANTHER" id="PTHR33021">
    <property type="entry name" value="BLUE COPPER PROTEIN"/>
    <property type="match status" value="1"/>
</dbReference>
<dbReference type="Pfam" id="PF02298">
    <property type="entry name" value="Cu_bind_like"/>
    <property type="match status" value="1"/>
</dbReference>